<reference evidence="1 2" key="1">
    <citation type="journal article" date="2024" name="Chem. Sci.">
        <title>Discovery of megapolipeptins by genome mining of a Burkholderiales bacteria collection.</title>
        <authorList>
            <person name="Paulo B.S."/>
            <person name="Recchia M.J.J."/>
            <person name="Lee S."/>
            <person name="Fergusson C.H."/>
            <person name="Romanowski S.B."/>
            <person name="Hernandez A."/>
            <person name="Krull N."/>
            <person name="Liu D.Y."/>
            <person name="Cavanagh H."/>
            <person name="Bos A."/>
            <person name="Gray C.A."/>
            <person name="Murphy B.T."/>
            <person name="Linington R.G."/>
            <person name="Eustaquio A.S."/>
        </authorList>
    </citation>
    <scope>NUCLEOTIDE SEQUENCE [LARGE SCALE GENOMIC DNA]</scope>
    <source>
        <strain evidence="1 2">RL21-008-BIB-A</strain>
    </source>
</reference>
<accession>A0ABW9A4P3</accession>
<gene>
    <name evidence="1" type="ORF">PQR62_04010</name>
</gene>
<dbReference type="EMBL" id="JAQQFM010000002">
    <property type="protein sequence ID" value="MFL9923416.1"/>
    <property type="molecule type" value="Genomic_DNA"/>
</dbReference>
<sequence length="115" mass="12626">MVTTALIGGVVSSHFDSELVKELKIQVVKIYAMREQSLLIGIRNQDGDIYRAVGANSTGEFFSVLKNLSQFDLFNEQGAMSISGGRYQAILIYKGPVTALSKSRFKVLVPIPMVL</sequence>
<dbReference type="RefSeq" id="WP_408155052.1">
    <property type="nucleotide sequence ID" value="NZ_JAQQFM010000002.1"/>
</dbReference>
<name>A0ABW9A4P3_9BURK</name>
<evidence type="ECO:0000313" key="1">
    <source>
        <dbReference type="EMBL" id="MFL9923416.1"/>
    </source>
</evidence>
<evidence type="ECO:0000313" key="2">
    <source>
        <dbReference type="Proteomes" id="UP001629246"/>
    </source>
</evidence>
<comment type="caution">
    <text evidence="1">The sequence shown here is derived from an EMBL/GenBank/DDBJ whole genome shotgun (WGS) entry which is preliminary data.</text>
</comment>
<protein>
    <submittedName>
        <fullName evidence="1">Uncharacterized protein</fullName>
    </submittedName>
</protein>
<dbReference type="Proteomes" id="UP001629246">
    <property type="component" value="Unassembled WGS sequence"/>
</dbReference>
<keyword evidence="2" id="KW-1185">Reference proteome</keyword>
<organism evidence="1 2">
    <name type="scientific">Herbaspirillum lusitanum</name>
    <dbReference type="NCBI Taxonomy" id="213312"/>
    <lineage>
        <taxon>Bacteria</taxon>
        <taxon>Pseudomonadati</taxon>
        <taxon>Pseudomonadota</taxon>
        <taxon>Betaproteobacteria</taxon>
        <taxon>Burkholderiales</taxon>
        <taxon>Oxalobacteraceae</taxon>
        <taxon>Herbaspirillum</taxon>
    </lineage>
</organism>
<proteinExistence type="predicted"/>